<dbReference type="InterPro" id="IPR036116">
    <property type="entry name" value="FN3_sf"/>
</dbReference>
<gene>
    <name evidence="3" type="ORF">H0A68_18440</name>
</gene>
<dbReference type="RefSeq" id="WP_129971461.1">
    <property type="nucleotide sequence ID" value="NZ_JACCEW010000008.1"/>
</dbReference>
<proteinExistence type="predicted"/>
<keyword evidence="1" id="KW-0472">Membrane</keyword>
<evidence type="ECO:0000256" key="1">
    <source>
        <dbReference type="SAM" id="Phobius"/>
    </source>
</evidence>
<feature type="domain" description="Fibronectin type-III" evidence="2">
    <location>
        <begin position="1133"/>
        <end position="1223"/>
    </location>
</feature>
<sequence>MAVTLPLVVHPHALVGDGRIDVAEPFLPNETLGAYIKRTGVFVPVGPVAVWHNGYRVPDALWRRLIPRSGDQIVIRARATGGGGASKVLRTVAMIALVIAAPQLGGWLAGTAFGTSLGLSAAVATSLVMIGGSLMINALLPPPQATAPKLSTGGKYESSPTYAISGGRNRLRLWEPMTVIFGRHKVVPDLGAKYFTEYVGDDQYLNQVFHFGLQAERVVLSDFRIGDTPISNYEGVQIQVSKSDGKLTMFPGNVDTLTGFVVSSADGWMTRTTPIDTTHISVELAAQLYYVQDNGKIAARTLDGRLQYRKVGTSTWTDIGTVSNYATHYWSLQEDTGNPYLPTRQIDYGSTNAADHTDGETVEGDPYQDCSGEYCIDRHRTFVWRWVPHPHASGQPWYGTAPDPLISTTPGIRITGSKQEITRKTIRWDVPKGQYEVRIVKTTADIKNSRESNEFAVNQILCYQPDTADYTGQLRVAVRIRATNQLNGAIDELSAIAEVYCSVWDTATSAWVWKQNRNPAWWFLYFAYGKRKASGERMFGGGMTQDQYDYDALRAWAAFCDEKGLTFDYVLDRKMSTADMLQIIARAGRASPTWQTGKLGVVWDADDLPVTAMFGPFNIKAGTFEIDYINEGTADEIVGNFINPARNWQMDEVRVKVPGATTTNNPLQLDFEGYTDPAIVGKDCNLLAASQIWHRRRVSWETDYEGWVANRGDVVQISHDLTVWGYSGRLLARAGQAITLDKFIPADGTGILMIRGPENQMKVVSVSSEVGEVDLLTITSDMDDFPLPGDEGYDDTVAMDWAWFFDPLATPGRRFKITEVKPTADGVKFTAIDDDPGYYASENNPYAYTPPRDGALLAGVVLSLTAKEGVVNTLTGIVDVMLAWVLSSPVPADVLVAINGQARPAIQTLDRSLTVQARAGDQIRITVKPASITGRGTPSVLTYSVQAIPVRPSVPGVIVATPEGARLQLNWPDNPDPDVTGYEVRLTDSGWGGPGYLFKGDVSGCLVDPGAPEVPTTWYVRAINGANLYSESSATVTFTADAVPDIGALRETFADTSLTNATITLDWDPVQPQFGLRAYRVSYADIVKTVGSATITLPADWIGDRLFTIQVIDALGRVSDGLQASITKLVPKPPTNVRAQVIDNSVQLRWNLPDKTTLPVSHTHLKSGSDWASALEIGAKKGSFTTVAELQSGLYTYWLSTVDTDGYESEPVSIAVSVSEPPDFVFRGEQVSSFDGTLSSALLDDEGVILPVNLTETWQEHFEGNSWASPQDQVAAGYPVYIQPTPLSGSYQETFDFGTIVASSRVTMSINGTVIDGAPEISTLIETSADGSAWSQNANVTDVFGTNFRYVRFTLTASQSGGQGVYRLSGLTCRLSSKLKNDAGKADVLASDSEGTVANFNVPFLDVSSITVTPAGTTPLTAVYDFQDAVLSGTYSVTGGTVTVNVTGHGLVAGQAVRLGFSNREPAIVTVATAVADSFTAPITGPNGSGALLTYPQGMRIYLFDQSGNRASGTVSWAVKGN</sequence>
<name>A0A853FGM7_9BURK</name>
<feature type="transmembrane region" description="Helical" evidence="1">
    <location>
        <begin position="117"/>
        <end position="140"/>
    </location>
</feature>
<evidence type="ECO:0000259" key="2">
    <source>
        <dbReference type="PROSITE" id="PS50853"/>
    </source>
</evidence>
<dbReference type="Gene3D" id="2.60.40.10">
    <property type="entry name" value="Immunoglobulins"/>
    <property type="match status" value="2"/>
</dbReference>
<protein>
    <recommendedName>
        <fullName evidence="2">Fibronectin type-III domain-containing protein</fullName>
    </recommendedName>
</protein>
<organism evidence="3 4">
    <name type="scientific">Allopusillimonas soli</name>
    <dbReference type="NCBI Taxonomy" id="659016"/>
    <lineage>
        <taxon>Bacteria</taxon>
        <taxon>Pseudomonadati</taxon>
        <taxon>Pseudomonadota</taxon>
        <taxon>Betaproteobacteria</taxon>
        <taxon>Burkholderiales</taxon>
        <taxon>Alcaligenaceae</taxon>
        <taxon>Allopusillimonas</taxon>
    </lineage>
</organism>
<dbReference type="NCBIfam" id="NF040662">
    <property type="entry name" value="attach_TipJ_rel"/>
    <property type="match status" value="1"/>
</dbReference>
<keyword evidence="1" id="KW-1133">Transmembrane helix</keyword>
<dbReference type="SUPFAM" id="SSF49265">
    <property type="entry name" value="Fibronectin type III"/>
    <property type="match status" value="2"/>
</dbReference>
<evidence type="ECO:0000313" key="3">
    <source>
        <dbReference type="EMBL" id="NYT38858.1"/>
    </source>
</evidence>
<feature type="transmembrane region" description="Helical" evidence="1">
    <location>
        <begin position="88"/>
        <end position="110"/>
    </location>
</feature>
<reference evidence="3 4" key="1">
    <citation type="submission" date="2020-07" db="EMBL/GenBank/DDBJ databases">
        <title>Taxonomic revisions and descriptions of new bacterial species based on genomic comparisons in the high-G+C-content subgroup of the family Alcaligenaceae.</title>
        <authorList>
            <person name="Szabo A."/>
            <person name="Felfoldi T."/>
        </authorList>
    </citation>
    <scope>NUCLEOTIDE SEQUENCE [LARGE SCALE GENOMIC DNA]</scope>
    <source>
        <strain evidence="3 4">DSM 25264</strain>
    </source>
</reference>
<dbReference type="OrthoDB" id="8641246at2"/>
<dbReference type="PROSITE" id="PS50853">
    <property type="entry name" value="FN3"/>
    <property type="match status" value="2"/>
</dbReference>
<dbReference type="SMART" id="SM00060">
    <property type="entry name" value="FN3"/>
    <property type="match status" value="2"/>
</dbReference>
<dbReference type="InterPro" id="IPR013783">
    <property type="entry name" value="Ig-like_fold"/>
</dbReference>
<keyword evidence="4" id="KW-1185">Reference proteome</keyword>
<comment type="caution">
    <text evidence="3">The sequence shown here is derived from an EMBL/GenBank/DDBJ whole genome shotgun (WGS) entry which is preliminary data.</text>
</comment>
<accession>A0A853FGM7</accession>
<evidence type="ECO:0000313" key="4">
    <source>
        <dbReference type="Proteomes" id="UP000580517"/>
    </source>
</evidence>
<dbReference type="Proteomes" id="UP000580517">
    <property type="component" value="Unassembled WGS sequence"/>
</dbReference>
<keyword evidence="1" id="KW-0812">Transmembrane</keyword>
<feature type="domain" description="Fibronectin type-III" evidence="2">
    <location>
        <begin position="951"/>
        <end position="1045"/>
    </location>
</feature>
<dbReference type="EMBL" id="JACCEW010000008">
    <property type="protein sequence ID" value="NYT38858.1"/>
    <property type="molecule type" value="Genomic_DNA"/>
</dbReference>
<dbReference type="InterPro" id="IPR003961">
    <property type="entry name" value="FN3_dom"/>
</dbReference>